<dbReference type="Pfam" id="PF00107">
    <property type="entry name" value="ADH_zinc_N"/>
    <property type="match status" value="1"/>
</dbReference>
<gene>
    <name evidence="3" type="ORF">CALCODRAFT_502108</name>
</gene>
<dbReference type="PANTHER" id="PTHR43205">
    <property type="entry name" value="PROSTAGLANDIN REDUCTASE"/>
    <property type="match status" value="1"/>
</dbReference>
<keyword evidence="1" id="KW-0560">Oxidoreductase</keyword>
<evidence type="ECO:0000256" key="1">
    <source>
        <dbReference type="ARBA" id="ARBA00023002"/>
    </source>
</evidence>
<dbReference type="CDD" id="cd05288">
    <property type="entry name" value="PGDH"/>
    <property type="match status" value="1"/>
</dbReference>
<dbReference type="Gene3D" id="3.40.50.720">
    <property type="entry name" value="NAD(P)-binding Rossmann-like Domain"/>
    <property type="match status" value="1"/>
</dbReference>
<dbReference type="EMBL" id="KV424061">
    <property type="protein sequence ID" value="KZT52611.1"/>
    <property type="molecule type" value="Genomic_DNA"/>
</dbReference>
<sequence length="337" mass="37130">MAPIPNPQLFLAAHPVGYPVPDRDFKYDTSESIDLETVPLNGGFLTKTLYLSVDPYMRNRMKEGGWALGSLFEGFGIGEVLRSETDKFKKGDILYGTLQFKAYQVWPADTTFRILPKTQDIPYSVYIGVAGMPGQTAYYGLKGIADPKAGESIFVSTAAGPVGQLVCQLAKAWGLRVLGSVGSDDKVEFLLNELKIDAAFNYKTASTAEELKKFGGIDIYWDNVGGPTLDAALDAMNTFGRIVVCGHISVYNQTPEERYGVKNTYAMIYKEVKMQGLYVMTYADKYADEFYATVPKMIAEGKIKYLEDVTEGLEHAPDALLKVLKGENHGKEVVKVA</sequence>
<dbReference type="FunCoup" id="A0A165DE27">
    <property type="interactions" value="65"/>
</dbReference>
<proteinExistence type="predicted"/>
<dbReference type="SUPFAM" id="SSF51735">
    <property type="entry name" value="NAD(P)-binding Rossmann-fold domains"/>
    <property type="match status" value="1"/>
</dbReference>
<dbReference type="InterPro" id="IPR036291">
    <property type="entry name" value="NAD(P)-bd_dom_sf"/>
</dbReference>
<dbReference type="OrthoDB" id="809632at2759"/>
<dbReference type="InterPro" id="IPR013149">
    <property type="entry name" value="ADH-like_C"/>
</dbReference>
<feature type="domain" description="Enoyl reductase (ER)" evidence="2">
    <location>
        <begin position="28"/>
        <end position="334"/>
    </location>
</feature>
<dbReference type="InterPro" id="IPR020843">
    <property type="entry name" value="ER"/>
</dbReference>
<dbReference type="InterPro" id="IPR011032">
    <property type="entry name" value="GroES-like_sf"/>
</dbReference>
<dbReference type="Pfam" id="PF16884">
    <property type="entry name" value="ADH_N_2"/>
    <property type="match status" value="1"/>
</dbReference>
<dbReference type="InterPro" id="IPR041694">
    <property type="entry name" value="ADH_N_2"/>
</dbReference>
<dbReference type="Gene3D" id="3.90.180.10">
    <property type="entry name" value="Medium-chain alcohol dehydrogenases, catalytic domain"/>
    <property type="match status" value="1"/>
</dbReference>
<dbReference type="SUPFAM" id="SSF50129">
    <property type="entry name" value="GroES-like"/>
    <property type="match status" value="2"/>
</dbReference>
<dbReference type="AlphaFoldDB" id="A0A165DE27"/>
<keyword evidence="4" id="KW-1185">Reference proteome</keyword>
<evidence type="ECO:0000313" key="4">
    <source>
        <dbReference type="Proteomes" id="UP000076842"/>
    </source>
</evidence>
<dbReference type="FunFam" id="3.40.50.720:FF:000121">
    <property type="entry name" value="Prostaglandin reductase 2"/>
    <property type="match status" value="1"/>
</dbReference>
<evidence type="ECO:0000313" key="3">
    <source>
        <dbReference type="EMBL" id="KZT52611.1"/>
    </source>
</evidence>
<dbReference type="PANTHER" id="PTHR43205:SF7">
    <property type="entry name" value="PROSTAGLANDIN REDUCTASE 1"/>
    <property type="match status" value="1"/>
</dbReference>
<protein>
    <submittedName>
        <fullName evidence="3">Alcohol dehydrogenase</fullName>
    </submittedName>
</protein>
<evidence type="ECO:0000259" key="2">
    <source>
        <dbReference type="SMART" id="SM00829"/>
    </source>
</evidence>
<dbReference type="InParanoid" id="A0A165DE27"/>
<dbReference type="SMART" id="SM00829">
    <property type="entry name" value="PKS_ER"/>
    <property type="match status" value="1"/>
</dbReference>
<accession>A0A165DE27</accession>
<dbReference type="InterPro" id="IPR045010">
    <property type="entry name" value="MDR_fam"/>
</dbReference>
<dbReference type="GO" id="GO:0016628">
    <property type="term" value="F:oxidoreductase activity, acting on the CH-CH group of donors, NAD or NADP as acceptor"/>
    <property type="evidence" value="ECO:0007669"/>
    <property type="project" value="InterPro"/>
</dbReference>
<name>A0A165DE27_9BASI</name>
<reference evidence="3 4" key="1">
    <citation type="journal article" date="2016" name="Mol. Biol. Evol.">
        <title>Comparative Genomics of Early-Diverging Mushroom-Forming Fungi Provides Insights into the Origins of Lignocellulose Decay Capabilities.</title>
        <authorList>
            <person name="Nagy L.G."/>
            <person name="Riley R."/>
            <person name="Tritt A."/>
            <person name="Adam C."/>
            <person name="Daum C."/>
            <person name="Floudas D."/>
            <person name="Sun H."/>
            <person name="Yadav J.S."/>
            <person name="Pangilinan J."/>
            <person name="Larsson K.H."/>
            <person name="Matsuura K."/>
            <person name="Barry K."/>
            <person name="Labutti K."/>
            <person name="Kuo R."/>
            <person name="Ohm R.A."/>
            <person name="Bhattacharya S.S."/>
            <person name="Shirouzu T."/>
            <person name="Yoshinaga Y."/>
            <person name="Martin F.M."/>
            <person name="Grigoriev I.V."/>
            <person name="Hibbett D.S."/>
        </authorList>
    </citation>
    <scope>NUCLEOTIDE SEQUENCE [LARGE SCALE GENOMIC DNA]</scope>
    <source>
        <strain evidence="3 4">HHB12733</strain>
    </source>
</reference>
<organism evidence="3 4">
    <name type="scientific">Calocera cornea HHB12733</name>
    <dbReference type="NCBI Taxonomy" id="1353952"/>
    <lineage>
        <taxon>Eukaryota</taxon>
        <taxon>Fungi</taxon>
        <taxon>Dikarya</taxon>
        <taxon>Basidiomycota</taxon>
        <taxon>Agaricomycotina</taxon>
        <taxon>Dacrymycetes</taxon>
        <taxon>Dacrymycetales</taxon>
        <taxon>Dacrymycetaceae</taxon>
        <taxon>Calocera</taxon>
    </lineage>
</organism>
<dbReference type="Proteomes" id="UP000076842">
    <property type="component" value="Unassembled WGS sequence"/>
</dbReference>